<dbReference type="GO" id="GO:0009813">
    <property type="term" value="P:flavonoid biosynthetic process"/>
    <property type="evidence" value="ECO:0007669"/>
    <property type="project" value="UniProtKB-KW"/>
</dbReference>
<evidence type="ECO:0000256" key="5">
    <source>
        <dbReference type="ARBA" id="ARBA00025429"/>
    </source>
</evidence>
<name>A0AAE1TG80_9FABA</name>
<comment type="pathway">
    <text evidence="1">Secondary metabolite biosynthesis; flavonoid biosynthesis.</text>
</comment>
<accession>A0AAE1TG80</accession>
<dbReference type="InterPro" id="IPR036298">
    <property type="entry name" value="Chalcone_isomerase_sf"/>
</dbReference>
<dbReference type="PANTHER" id="PTHR28039">
    <property type="entry name" value="CHALCONE--FLAVONONE ISOMERASE 1-RELATED"/>
    <property type="match status" value="1"/>
</dbReference>
<dbReference type="Gene3D" id="3.50.70.10">
    <property type="match status" value="1"/>
</dbReference>
<dbReference type="InterPro" id="IPR016087">
    <property type="entry name" value="Chalcone_isomerase"/>
</dbReference>
<evidence type="ECO:0000256" key="3">
    <source>
        <dbReference type="ARBA" id="ARBA00023235"/>
    </source>
</evidence>
<dbReference type="InterPro" id="IPR044164">
    <property type="entry name" value="CFI"/>
</dbReference>
<organism evidence="9 10">
    <name type="scientific">Acacia crassicarpa</name>
    <name type="common">northern wattle</name>
    <dbReference type="NCBI Taxonomy" id="499986"/>
    <lineage>
        <taxon>Eukaryota</taxon>
        <taxon>Viridiplantae</taxon>
        <taxon>Streptophyta</taxon>
        <taxon>Embryophyta</taxon>
        <taxon>Tracheophyta</taxon>
        <taxon>Spermatophyta</taxon>
        <taxon>Magnoliopsida</taxon>
        <taxon>eudicotyledons</taxon>
        <taxon>Gunneridae</taxon>
        <taxon>Pentapetalae</taxon>
        <taxon>rosids</taxon>
        <taxon>fabids</taxon>
        <taxon>Fabales</taxon>
        <taxon>Fabaceae</taxon>
        <taxon>Caesalpinioideae</taxon>
        <taxon>mimosoid clade</taxon>
        <taxon>Acacieae</taxon>
        <taxon>Acacia</taxon>
    </lineage>
</organism>
<reference evidence="9" key="1">
    <citation type="submission" date="2023-10" db="EMBL/GenBank/DDBJ databases">
        <title>Chromosome-level genome of the transformable northern wattle, Acacia crassicarpa.</title>
        <authorList>
            <person name="Massaro I."/>
            <person name="Sinha N.R."/>
            <person name="Poethig S."/>
            <person name="Leichty A.R."/>
        </authorList>
    </citation>
    <scope>NUCLEOTIDE SEQUENCE</scope>
    <source>
        <strain evidence="9">Acra3RX</strain>
        <tissue evidence="9">Leaf</tissue>
    </source>
</reference>
<keyword evidence="3" id="KW-0413">Isomerase</keyword>
<keyword evidence="10" id="KW-1185">Reference proteome</keyword>
<dbReference type="Pfam" id="PF02431">
    <property type="entry name" value="Chalcone"/>
    <property type="match status" value="1"/>
</dbReference>
<dbReference type="SUPFAM" id="SSF54626">
    <property type="entry name" value="Chalcone isomerase"/>
    <property type="match status" value="1"/>
</dbReference>
<keyword evidence="4" id="KW-0284">Flavonoid biosynthesis</keyword>
<dbReference type="InterPro" id="IPR016088">
    <property type="entry name" value="Chalcone_isomerase_3-sand"/>
</dbReference>
<feature type="domain" description="Chalcone isomerase" evidence="8">
    <location>
        <begin position="13"/>
        <end position="214"/>
    </location>
</feature>
<evidence type="ECO:0000313" key="9">
    <source>
        <dbReference type="EMBL" id="KAK4284087.1"/>
    </source>
</evidence>
<evidence type="ECO:0000259" key="8">
    <source>
        <dbReference type="Pfam" id="PF02431"/>
    </source>
</evidence>
<evidence type="ECO:0000256" key="2">
    <source>
        <dbReference type="ARBA" id="ARBA00007166"/>
    </source>
</evidence>
<proteinExistence type="inferred from homology"/>
<gene>
    <name evidence="9" type="ORF">QN277_000963</name>
</gene>
<dbReference type="Proteomes" id="UP001293593">
    <property type="component" value="Unassembled WGS sequence"/>
</dbReference>
<evidence type="ECO:0000256" key="6">
    <source>
        <dbReference type="ARBA" id="ARBA00034056"/>
    </source>
</evidence>
<evidence type="ECO:0000256" key="1">
    <source>
        <dbReference type="ARBA" id="ARBA00004966"/>
    </source>
</evidence>
<evidence type="ECO:0000313" key="10">
    <source>
        <dbReference type="Proteomes" id="UP001293593"/>
    </source>
</evidence>
<evidence type="ECO:0000256" key="4">
    <source>
        <dbReference type="ARBA" id="ARBA00023241"/>
    </source>
</evidence>
<evidence type="ECO:0000256" key="7">
    <source>
        <dbReference type="RuleBase" id="RU361158"/>
    </source>
</evidence>
<sequence length="221" mass="23752">MASAPASLTGVTVEFLEFPATVTPPASSGKSYFLGGAGVRGLTIEGQFIKFTGIGVYLEDKALPSLASKWKGKTEDELVNSIDFFRDIIKGPYEKLVRGSKILPLEGAEYVKKVSENCVSHMKAVGTYGEAEAEAIDKFVQIFKPHNFRIGSSVFYLQSPNGTLSISFSDDAALPEIAAGVIENKALSETVLETMIGEHAVSPALKHSLASRLAPLFNDYN</sequence>
<comment type="catalytic activity">
    <reaction evidence="6">
        <text>a chalcone = a flavanone.</text>
        <dbReference type="EC" id="5.5.1.6"/>
    </reaction>
</comment>
<comment type="function">
    <text evidence="5">Catalyzes the intramolecular cyclization of bicyclic chalcones into tricyclic (S)-flavanones. Responsible for the isomerization of 4,2',4',6'-tetrahydroxychalcone (also termed chalcone) into naringenin.</text>
</comment>
<dbReference type="InterPro" id="IPR016089">
    <property type="entry name" value="Chalcone_isomerase_bundle_sf"/>
</dbReference>
<comment type="caution">
    <text evidence="9">The sequence shown here is derived from an EMBL/GenBank/DDBJ whole genome shotgun (WGS) entry which is preliminary data.</text>
</comment>
<dbReference type="PANTHER" id="PTHR28039:SF10">
    <property type="entry name" value="CHALCONE--FLAVANONE ISOMERASE 1A"/>
    <property type="match status" value="1"/>
</dbReference>
<comment type="similarity">
    <text evidence="2 7">Belongs to the chalcone isomerase family.</text>
</comment>
<dbReference type="EMBL" id="JAWXYG010000001">
    <property type="protein sequence ID" value="KAK4284087.1"/>
    <property type="molecule type" value="Genomic_DNA"/>
</dbReference>
<dbReference type="AlphaFoldDB" id="A0AAE1TG80"/>
<protein>
    <recommendedName>
        <fullName evidence="7">Chalcone-flavonone isomerase family protein</fullName>
    </recommendedName>
</protein>
<dbReference type="GO" id="GO:0045430">
    <property type="term" value="F:chalcone isomerase activity"/>
    <property type="evidence" value="ECO:0007669"/>
    <property type="project" value="UniProtKB-EC"/>
</dbReference>
<dbReference type="Gene3D" id="1.10.890.20">
    <property type="match status" value="1"/>
</dbReference>